<feature type="domain" description="HD" evidence="1">
    <location>
        <begin position="64"/>
        <end position="172"/>
    </location>
</feature>
<reference evidence="2 3" key="1">
    <citation type="journal article" date="2017" name="Front. Microbiol.">
        <title>Labilibaculum manganireducens gen. nov., sp. nov. and Labilibaculum filiforme sp. nov., Novel Bacteroidetes Isolated from Subsurface Sediments of the Baltic Sea.</title>
        <authorList>
            <person name="Vandieken V."/>
            <person name="Marshall I.P."/>
            <person name="Niemann H."/>
            <person name="Engelen B."/>
            <person name="Cypionka H."/>
        </authorList>
    </citation>
    <scope>NUCLEOTIDE SEQUENCE [LARGE SCALE GENOMIC DNA]</scope>
    <source>
        <strain evidence="2 3">59.16B</strain>
    </source>
</reference>
<dbReference type="EMBL" id="MVDD01000006">
    <property type="protein sequence ID" value="PKQ63137.1"/>
    <property type="molecule type" value="Genomic_DNA"/>
</dbReference>
<dbReference type="OrthoDB" id="9778453at2"/>
<dbReference type="AlphaFoldDB" id="A0A2N3HYM9"/>
<keyword evidence="2" id="KW-0378">Hydrolase</keyword>
<comment type="caution">
    <text evidence="2">The sequence shown here is derived from an EMBL/GenBank/DDBJ whole genome shotgun (WGS) entry which is preliminary data.</text>
</comment>
<dbReference type="NCBIfam" id="TIGR00277">
    <property type="entry name" value="HDIG"/>
    <property type="match status" value="1"/>
</dbReference>
<evidence type="ECO:0000259" key="1">
    <source>
        <dbReference type="Pfam" id="PF01966"/>
    </source>
</evidence>
<dbReference type="RefSeq" id="WP_101261344.1">
    <property type="nucleotide sequence ID" value="NZ_MVDD01000006.1"/>
</dbReference>
<dbReference type="SUPFAM" id="SSF109604">
    <property type="entry name" value="HD-domain/PDEase-like"/>
    <property type="match status" value="1"/>
</dbReference>
<sequence>MNTRKIVKELWPELDWIKEEVLREKTAKVWEIALERSELSAQDLQRIPFTLLAGPNLKVSFMDHKKCVVHIARECGEKMNSFFKEELPVNMNVLLSGAILCDVGKLLEYVLDEENKLVQGTYGKYIRHPFSGVSLAQECGIPPEICHIIATHAGEGNMVKRSTEAYIVHHADFMTFLPFKERLKV</sequence>
<dbReference type="Proteomes" id="UP000233535">
    <property type="component" value="Unassembled WGS sequence"/>
</dbReference>
<keyword evidence="3" id="KW-1185">Reference proteome</keyword>
<evidence type="ECO:0000313" key="3">
    <source>
        <dbReference type="Proteomes" id="UP000233535"/>
    </source>
</evidence>
<dbReference type="InterPro" id="IPR006675">
    <property type="entry name" value="HDIG_dom"/>
</dbReference>
<accession>A0A2N3HYM9</accession>
<organism evidence="2 3">
    <name type="scientific">Labilibaculum filiforme</name>
    <dbReference type="NCBI Taxonomy" id="1940526"/>
    <lineage>
        <taxon>Bacteria</taxon>
        <taxon>Pseudomonadati</taxon>
        <taxon>Bacteroidota</taxon>
        <taxon>Bacteroidia</taxon>
        <taxon>Marinilabiliales</taxon>
        <taxon>Marinifilaceae</taxon>
        <taxon>Labilibaculum</taxon>
    </lineage>
</organism>
<gene>
    <name evidence="2" type="ORF">BZG02_10265</name>
</gene>
<protein>
    <submittedName>
        <fullName evidence="2">Phosphohydrolase</fullName>
    </submittedName>
</protein>
<evidence type="ECO:0000313" key="2">
    <source>
        <dbReference type="EMBL" id="PKQ63137.1"/>
    </source>
</evidence>
<name>A0A2N3HYM9_9BACT</name>
<dbReference type="Pfam" id="PF01966">
    <property type="entry name" value="HD"/>
    <property type="match status" value="1"/>
</dbReference>
<dbReference type="Gene3D" id="1.10.3210.10">
    <property type="entry name" value="Hypothetical protein af1432"/>
    <property type="match status" value="1"/>
</dbReference>
<dbReference type="GO" id="GO:0016787">
    <property type="term" value="F:hydrolase activity"/>
    <property type="evidence" value="ECO:0007669"/>
    <property type="project" value="UniProtKB-KW"/>
</dbReference>
<proteinExistence type="predicted"/>
<dbReference type="InterPro" id="IPR006674">
    <property type="entry name" value="HD_domain"/>
</dbReference>